<name>A0A645FR71_9ZZZZ</name>
<sequence>MHRFTKTHLVGQYAAHAQAVQGIQPMETPFLIGVQAADGALGLLILWRSQAGRLGGDIHRQAGVFDQCFQVGCPVSLEVSQLALILHRLQGSLGKLLPGLGILQGDKRAVFIAEVFLFAADGLQHAHQLLNGRAVVQYGQLQLARGPA</sequence>
<proteinExistence type="predicted"/>
<protein>
    <submittedName>
        <fullName evidence="1">Uncharacterized protein</fullName>
    </submittedName>
</protein>
<gene>
    <name evidence="1" type="ORF">SDC9_162021</name>
</gene>
<accession>A0A645FR71</accession>
<dbReference type="AlphaFoldDB" id="A0A645FR71"/>
<comment type="caution">
    <text evidence="1">The sequence shown here is derived from an EMBL/GenBank/DDBJ whole genome shotgun (WGS) entry which is preliminary data.</text>
</comment>
<dbReference type="EMBL" id="VSSQ01061337">
    <property type="protein sequence ID" value="MPN14694.1"/>
    <property type="molecule type" value="Genomic_DNA"/>
</dbReference>
<organism evidence="1">
    <name type="scientific">bioreactor metagenome</name>
    <dbReference type="NCBI Taxonomy" id="1076179"/>
    <lineage>
        <taxon>unclassified sequences</taxon>
        <taxon>metagenomes</taxon>
        <taxon>ecological metagenomes</taxon>
    </lineage>
</organism>
<evidence type="ECO:0000313" key="1">
    <source>
        <dbReference type="EMBL" id="MPN14694.1"/>
    </source>
</evidence>
<reference evidence="1" key="1">
    <citation type="submission" date="2019-08" db="EMBL/GenBank/DDBJ databases">
        <authorList>
            <person name="Kucharzyk K."/>
            <person name="Murdoch R.W."/>
            <person name="Higgins S."/>
            <person name="Loffler F."/>
        </authorList>
    </citation>
    <scope>NUCLEOTIDE SEQUENCE</scope>
</reference>